<sequence>MRQQLQLAFKFVAIAGIYLFTRSRTPPRERRNPEHSLLVIILLGNLRNSWIQNGRLIAGAETDAYLLEKDIVLFKAFLEDDRRRTREDAAMDDLAARIREVIAEAEALIPESRAIVANNSRRNLFQKVIGVPRELRRAAEELRELRRKIKEVYRMATAATRARAR</sequence>
<organism evidence="2 3">
    <name type="scientific">Genlisea aurea</name>
    <dbReference type="NCBI Taxonomy" id="192259"/>
    <lineage>
        <taxon>Eukaryota</taxon>
        <taxon>Viridiplantae</taxon>
        <taxon>Streptophyta</taxon>
        <taxon>Embryophyta</taxon>
        <taxon>Tracheophyta</taxon>
        <taxon>Spermatophyta</taxon>
        <taxon>Magnoliopsida</taxon>
        <taxon>eudicotyledons</taxon>
        <taxon>Gunneridae</taxon>
        <taxon>Pentapetalae</taxon>
        <taxon>asterids</taxon>
        <taxon>lamiids</taxon>
        <taxon>Lamiales</taxon>
        <taxon>Lentibulariaceae</taxon>
        <taxon>Genlisea</taxon>
    </lineage>
</organism>
<dbReference type="Proteomes" id="UP000015453">
    <property type="component" value="Unassembled WGS sequence"/>
</dbReference>
<proteinExistence type="predicted"/>
<dbReference type="EMBL" id="AUSU01000441">
    <property type="protein sequence ID" value="EPS73380.1"/>
    <property type="molecule type" value="Genomic_DNA"/>
</dbReference>
<evidence type="ECO:0000256" key="1">
    <source>
        <dbReference type="SAM" id="Coils"/>
    </source>
</evidence>
<protein>
    <submittedName>
        <fullName evidence="2">Uncharacterized protein</fullName>
    </submittedName>
</protein>
<evidence type="ECO:0000313" key="2">
    <source>
        <dbReference type="EMBL" id="EPS73380.1"/>
    </source>
</evidence>
<feature type="coiled-coil region" evidence="1">
    <location>
        <begin position="135"/>
        <end position="162"/>
    </location>
</feature>
<dbReference type="AlphaFoldDB" id="S8D205"/>
<name>S8D205_9LAMI</name>
<dbReference type="OrthoDB" id="911558at2759"/>
<keyword evidence="1" id="KW-0175">Coiled coil</keyword>
<accession>S8D205</accession>
<evidence type="ECO:0000313" key="3">
    <source>
        <dbReference type="Proteomes" id="UP000015453"/>
    </source>
</evidence>
<reference evidence="2 3" key="1">
    <citation type="journal article" date="2013" name="BMC Genomics">
        <title>The miniature genome of a carnivorous plant Genlisea aurea contains a low number of genes and short non-coding sequences.</title>
        <authorList>
            <person name="Leushkin E.V."/>
            <person name="Sutormin R.A."/>
            <person name="Nabieva E.R."/>
            <person name="Penin A.A."/>
            <person name="Kondrashov A.S."/>
            <person name="Logacheva M.D."/>
        </authorList>
    </citation>
    <scope>NUCLEOTIDE SEQUENCE [LARGE SCALE GENOMIC DNA]</scope>
</reference>
<keyword evidence="3" id="KW-1185">Reference proteome</keyword>
<gene>
    <name evidence="2" type="ORF">M569_01382</name>
</gene>
<comment type="caution">
    <text evidence="2">The sequence shown here is derived from an EMBL/GenBank/DDBJ whole genome shotgun (WGS) entry which is preliminary data.</text>
</comment>
<dbReference type="Gene3D" id="1.20.5.4130">
    <property type="match status" value="1"/>
</dbReference>